<dbReference type="PANTHER" id="PTHR43350">
    <property type="entry name" value="NAD-DEPENDENT ALCOHOL DEHYDROGENASE"/>
    <property type="match status" value="1"/>
</dbReference>
<dbReference type="SUPFAM" id="SSF51735">
    <property type="entry name" value="NAD(P)-binding Rossmann-fold domains"/>
    <property type="match status" value="1"/>
</dbReference>
<evidence type="ECO:0000256" key="4">
    <source>
        <dbReference type="ARBA" id="ARBA00022833"/>
    </source>
</evidence>
<evidence type="ECO:0000256" key="5">
    <source>
        <dbReference type="ARBA" id="ARBA00023002"/>
    </source>
</evidence>
<accession>A0A323VDD6</accession>
<dbReference type="PANTHER" id="PTHR43350:SF17">
    <property type="entry name" value="NAD-DEPENDENT ALCOHOL DEHYDROGENASE"/>
    <property type="match status" value="1"/>
</dbReference>
<gene>
    <name evidence="7" type="ORF">DMO24_06315</name>
</gene>
<dbReference type="RefSeq" id="WP_146251544.1">
    <property type="nucleotide sequence ID" value="NZ_QKNV01000043.1"/>
</dbReference>
<dbReference type="EMBL" id="QKNV01000043">
    <property type="protein sequence ID" value="PZA22210.1"/>
    <property type="molecule type" value="Genomic_DNA"/>
</dbReference>
<comment type="cofactor">
    <cofactor evidence="1">
        <name>Zn(2+)</name>
        <dbReference type="ChEBI" id="CHEBI:29105"/>
    </cofactor>
</comment>
<dbReference type="Proteomes" id="UP000247602">
    <property type="component" value="Unassembled WGS sequence"/>
</dbReference>
<reference evidence="7 8" key="1">
    <citation type="submission" date="2018-06" db="EMBL/GenBank/DDBJ databases">
        <title>Draft genome sequence of Modestobacter versicolor CP153-2.</title>
        <authorList>
            <person name="Gundlapally S.R."/>
        </authorList>
    </citation>
    <scope>NUCLEOTIDE SEQUENCE [LARGE SCALE GENOMIC DNA]</scope>
    <source>
        <strain evidence="7 8">CP153-2</strain>
    </source>
</reference>
<proteinExistence type="inferred from homology"/>
<dbReference type="AlphaFoldDB" id="A0A323VDD6"/>
<name>A0A323VDD6_9ACTN</name>
<keyword evidence="3" id="KW-0479">Metal-binding</keyword>
<evidence type="ECO:0000313" key="8">
    <source>
        <dbReference type="Proteomes" id="UP000247602"/>
    </source>
</evidence>
<sequence>GALALAAACGAEHLVDGSATDVPAAVRELTGGGAHLSLDALGAAVTCVDSIRSLRPRGRHVQVGLLPPAVGRTEVPMELVIARELAVLGSHGMAAADYPAMLSLIAAGRLRPELLVTRELGLDDAGAALAAVGREPGIAVVTSF</sequence>
<keyword evidence="4" id="KW-0862">Zinc</keyword>
<protein>
    <submittedName>
        <fullName evidence="7">Alcohol dehydrogenase</fullName>
    </submittedName>
</protein>
<dbReference type="GO" id="GO:0046872">
    <property type="term" value="F:metal ion binding"/>
    <property type="evidence" value="ECO:0007669"/>
    <property type="project" value="UniProtKB-KW"/>
</dbReference>
<evidence type="ECO:0000256" key="1">
    <source>
        <dbReference type="ARBA" id="ARBA00001947"/>
    </source>
</evidence>
<dbReference type="InterPro" id="IPR013149">
    <property type="entry name" value="ADH-like_C"/>
</dbReference>
<feature type="non-terminal residue" evidence="7">
    <location>
        <position position="1"/>
    </location>
</feature>
<dbReference type="Pfam" id="PF00107">
    <property type="entry name" value="ADH_zinc_N"/>
    <property type="match status" value="1"/>
</dbReference>
<dbReference type="InterPro" id="IPR036291">
    <property type="entry name" value="NAD(P)-bd_dom_sf"/>
</dbReference>
<evidence type="ECO:0000256" key="2">
    <source>
        <dbReference type="ARBA" id="ARBA00008072"/>
    </source>
</evidence>
<dbReference type="Gene3D" id="3.40.50.720">
    <property type="entry name" value="NAD(P)-binding Rossmann-like Domain"/>
    <property type="match status" value="1"/>
</dbReference>
<keyword evidence="5" id="KW-0560">Oxidoreductase</keyword>
<evidence type="ECO:0000313" key="7">
    <source>
        <dbReference type="EMBL" id="PZA22210.1"/>
    </source>
</evidence>
<comment type="caution">
    <text evidence="7">The sequence shown here is derived from an EMBL/GenBank/DDBJ whole genome shotgun (WGS) entry which is preliminary data.</text>
</comment>
<comment type="similarity">
    <text evidence="2">Belongs to the zinc-containing alcohol dehydrogenase family.</text>
</comment>
<dbReference type="OrthoDB" id="5295340at2"/>
<keyword evidence="8" id="KW-1185">Reference proteome</keyword>
<feature type="domain" description="Alcohol dehydrogenase-like C-terminal" evidence="6">
    <location>
        <begin position="3"/>
        <end position="106"/>
    </location>
</feature>
<organism evidence="7 8">
    <name type="scientific">Modestobacter versicolor</name>
    <dbReference type="NCBI Taxonomy" id="429133"/>
    <lineage>
        <taxon>Bacteria</taxon>
        <taxon>Bacillati</taxon>
        <taxon>Actinomycetota</taxon>
        <taxon>Actinomycetes</taxon>
        <taxon>Geodermatophilales</taxon>
        <taxon>Geodermatophilaceae</taxon>
        <taxon>Modestobacter</taxon>
    </lineage>
</organism>
<dbReference type="GO" id="GO:0016491">
    <property type="term" value="F:oxidoreductase activity"/>
    <property type="evidence" value="ECO:0007669"/>
    <property type="project" value="UniProtKB-KW"/>
</dbReference>
<evidence type="ECO:0000259" key="6">
    <source>
        <dbReference type="Pfam" id="PF00107"/>
    </source>
</evidence>
<dbReference type="Gene3D" id="3.90.180.10">
    <property type="entry name" value="Medium-chain alcohol dehydrogenases, catalytic domain"/>
    <property type="match status" value="1"/>
</dbReference>
<evidence type="ECO:0000256" key="3">
    <source>
        <dbReference type="ARBA" id="ARBA00022723"/>
    </source>
</evidence>